<evidence type="ECO:0000256" key="5">
    <source>
        <dbReference type="ARBA" id="ARBA00022842"/>
    </source>
</evidence>
<keyword evidence="1" id="KW-0645">Protease</keyword>
<dbReference type="Pfam" id="PF17921">
    <property type="entry name" value="Integrase_H2C2"/>
    <property type="match status" value="1"/>
</dbReference>
<dbReference type="GO" id="GO:0004190">
    <property type="term" value="F:aspartic-type endopeptidase activity"/>
    <property type="evidence" value="ECO:0007669"/>
    <property type="project" value="UniProtKB-KW"/>
</dbReference>
<dbReference type="InterPro" id="IPR001584">
    <property type="entry name" value="Integrase_cat-core"/>
</dbReference>
<evidence type="ECO:0000256" key="7">
    <source>
        <dbReference type="ARBA" id="ARBA00022918"/>
    </source>
</evidence>
<evidence type="ECO:0000256" key="1">
    <source>
        <dbReference type="ARBA" id="ARBA00022670"/>
    </source>
</evidence>
<dbReference type="InterPro" id="IPR012337">
    <property type="entry name" value="RNaseH-like_sf"/>
</dbReference>
<name>A0AAQ3XFI8_PASNO</name>
<dbReference type="InterPro" id="IPR041588">
    <property type="entry name" value="Integrase_H2C2"/>
</dbReference>
<evidence type="ECO:0000256" key="3">
    <source>
        <dbReference type="ARBA" id="ARBA00022750"/>
    </source>
</evidence>
<dbReference type="CDD" id="cd09274">
    <property type="entry name" value="RNase_HI_RT_Ty3"/>
    <property type="match status" value="1"/>
</dbReference>
<dbReference type="Gene3D" id="3.30.70.270">
    <property type="match status" value="2"/>
</dbReference>
<evidence type="ECO:0000256" key="6">
    <source>
        <dbReference type="ARBA" id="ARBA00022908"/>
    </source>
</evidence>
<keyword evidence="14" id="KW-1185">Reference proteome</keyword>
<keyword evidence="11" id="KW-0511">Multifunctional enzyme</keyword>
<dbReference type="GO" id="GO:0003887">
    <property type="term" value="F:DNA-directed DNA polymerase activity"/>
    <property type="evidence" value="ECO:0007669"/>
    <property type="project" value="UniProtKB-KW"/>
</dbReference>
<evidence type="ECO:0000256" key="4">
    <source>
        <dbReference type="ARBA" id="ARBA00022801"/>
    </source>
</evidence>
<keyword evidence="9" id="KW-0238">DNA-binding</keyword>
<keyword evidence="5" id="KW-0460">Magnesium</keyword>
<evidence type="ECO:0000256" key="9">
    <source>
        <dbReference type="ARBA" id="ARBA00023125"/>
    </source>
</evidence>
<organism evidence="13 14">
    <name type="scientific">Paspalum notatum var. saurae</name>
    <dbReference type="NCBI Taxonomy" id="547442"/>
    <lineage>
        <taxon>Eukaryota</taxon>
        <taxon>Viridiplantae</taxon>
        <taxon>Streptophyta</taxon>
        <taxon>Embryophyta</taxon>
        <taxon>Tracheophyta</taxon>
        <taxon>Spermatophyta</taxon>
        <taxon>Magnoliopsida</taxon>
        <taxon>Liliopsida</taxon>
        <taxon>Poales</taxon>
        <taxon>Poaceae</taxon>
        <taxon>PACMAD clade</taxon>
        <taxon>Panicoideae</taxon>
        <taxon>Andropogonodae</taxon>
        <taxon>Paspaleae</taxon>
        <taxon>Paspalinae</taxon>
        <taxon>Paspalum</taxon>
    </lineage>
</organism>
<dbReference type="SUPFAM" id="SSF53098">
    <property type="entry name" value="Ribonuclease H-like"/>
    <property type="match status" value="1"/>
</dbReference>
<dbReference type="InterPro" id="IPR043502">
    <property type="entry name" value="DNA/RNA_pol_sf"/>
</dbReference>
<dbReference type="GO" id="GO:0003677">
    <property type="term" value="F:DNA binding"/>
    <property type="evidence" value="ECO:0007669"/>
    <property type="project" value="UniProtKB-KW"/>
</dbReference>
<dbReference type="InterPro" id="IPR050951">
    <property type="entry name" value="Retrovirus_Pol_polyprotein"/>
</dbReference>
<evidence type="ECO:0000256" key="11">
    <source>
        <dbReference type="ARBA" id="ARBA00023268"/>
    </source>
</evidence>
<dbReference type="SUPFAM" id="SSF56672">
    <property type="entry name" value="DNA/RNA polymerases"/>
    <property type="match status" value="1"/>
</dbReference>
<evidence type="ECO:0000256" key="10">
    <source>
        <dbReference type="ARBA" id="ARBA00023172"/>
    </source>
</evidence>
<keyword evidence="8" id="KW-0548">Nucleotidyltransferase</keyword>
<keyword evidence="7" id="KW-0695">RNA-directed DNA polymerase</keyword>
<dbReference type="GO" id="GO:0015074">
    <property type="term" value="P:DNA integration"/>
    <property type="evidence" value="ECO:0007669"/>
    <property type="project" value="UniProtKB-KW"/>
</dbReference>
<evidence type="ECO:0000313" key="14">
    <source>
        <dbReference type="Proteomes" id="UP001341281"/>
    </source>
</evidence>
<accession>A0AAQ3XFI8</accession>
<dbReference type="Pfam" id="PF24626">
    <property type="entry name" value="SH3_Tf2-1"/>
    <property type="match status" value="1"/>
</dbReference>
<dbReference type="GO" id="GO:0006310">
    <property type="term" value="P:DNA recombination"/>
    <property type="evidence" value="ECO:0007669"/>
    <property type="project" value="UniProtKB-KW"/>
</dbReference>
<evidence type="ECO:0000256" key="8">
    <source>
        <dbReference type="ARBA" id="ARBA00022932"/>
    </source>
</evidence>
<dbReference type="InterPro" id="IPR000477">
    <property type="entry name" value="RT_dom"/>
</dbReference>
<feature type="domain" description="Integrase catalytic" evidence="12">
    <location>
        <begin position="538"/>
        <end position="700"/>
    </location>
</feature>
<dbReference type="PANTHER" id="PTHR37984">
    <property type="entry name" value="PROTEIN CBG26694"/>
    <property type="match status" value="1"/>
</dbReference>
<dbReference type="Gene3D" id="3.10.10.10">
    <property type="entry name" value="HIV Type 1 Reverse Transcriptase, subunit A, domain 1"/>
    <property type="match status" value="1"/>
</dbReference>
<dbReference type="GO" id="GO:0003964">
    <property type="term" value="F:RNA-directed DNA polymerase activity"/>
    <property type="evidence" value="ECO:0007669"/>
    <property type="project" value="UniProtKB-KW"/>
</dbReference>
<keyword evidence="8" id="KW-0808">Transferase</keyword>
<dbReference type="PANTHER" id="PTHR37984:SF5">
    <property type="entry name" value="PROTEIN NYNRIN-LIKE"/>
    <property type="match status" value="1"/>
</dbReference>
<dbReference type="CDD" id="cd01647">
    <property type="entry name" value="RT_LTR"/>
    <property type="match status" value="1"/>
</dbReference>
<reference evidence="13 14" key="1">
    <citation type="submission" date="2024-02" db="EMBL/GenBank/DDBJ databases">
        <title>High-quality chromosome-scale genome assembly of Pensacola bahiagrass (Paspalum notatum Flugge var. saurae).</title>
        <authorList>
            <person name="Vega J.M."/>
            <person name="Podio M."/>
            <person name="Orjuela J."/>
            <person name="Siena L.A."/>
            <person name="Pessino S.C."/>
            <person name="Combes M.C."/>
            <person name="Mariac C."/>
            <person name="Albertini E."/>
            <person name="Pupilli F."/>
            <person name="Ortiz J.P.A."/>
            <person name="Leblanc O."/>
        </authorList>
    </citation>
    <scope>NUCLEOTIDE SEQUENCE [LARGE SCALE GENOMIC DNA]</scope>
    <source>
        <strain evidence="13">R1</strain>
        <tissue evidence="13">Leaf</tissue>
    </source>
</reference>
<keyword evidence="10" id="KW-0233">DNA recombination</keyword>
<sequence>MARKWGSAHQVLQVICIRWRLDLRDDIRIVYDYPDVFPDELPGMPPDRDIEFLIEFLPGTAPIAMRQYRMAPIEHEEYPLSRIDDLFDQLQGACVFSKIDLRSGYHQLKIRLSDISKTAFTTKYGLYEYTVMSFGLTNAPAYFTQPMNSVFMDYLDKFVVVFIDDILIYFKTEAEHEEHLRLVLQRLREHKLYAKFSKCEFWIDEVRFLGHVVSKRGIAVDPSKVSTVTNWKVLEIPKEVHGFLGLAGYYRRFIENFSRIAKPMISLLEKDAEFRWTNAQQAAFDELKKRLTTAPVLTLPDQQKKFIVYCDASRDGLGCVLMQEGKVIAYASRQLRKHELNYPTHDLSGARTEDLASLFRCEIYTDHMSLKYIFTQNELNMRQRRWLELIKDYDMEIHYHPGKANVVADALSRKGYANMALGFMMPHELCEEFERLSLDFLYHTTAAAFEAEPILEQEIREHQKNDHKLQEIREICVPNVDSIRKLILSEAYDTAYSIHPGSTKIYYDLKERFWRYGMKRAVAKYVAICDTCQRVKAEHQRPAGLLLPLKVPEWKWEEITMDFIMGLPLVDRLTKIAHFIPVNTTYSGAKLAELCISRIVCLHGIPKRIISDRGSQFTSRFWEQLHNSFDTKLRFSTAYHPQTNGQTERTNQILEDMLRACAIQYGTSWDKCLLYAEFFYNNSYQASLKKSPFEALYGKRCRTPLFWNQTGEKQVFGPDIIQDAEQQLRIVQKNLRAAQSRQRSYADVRRRDLSFKVDNHVYLKLSSMRGIHRFNMKEKLAPRYIGPFKILEKKGEIAYRLELPPSLSGVHDVFHVSQLKKCLRVPEEQAPLERLEVQEDLTYTKHLVKILDTSERNTRNKNIKMCHVQWSHHTEAEAT</sequence>
<gene>
    <name evidence="13" type="ORF">U9M48_042612</name>
</gene>
<dbReference type="FunFam" id="3.30.70.270:FF:000020">
    <property type="entry name" value="Transposon Tf2-6 polyprotein-like Protein"/>
    <property type="match status" value="1"/>
</dbReference>
<evidence type="ECO:0000259" key="12">
    <source>
        <dbReference type="PROSITE" id="PS50994"/>
    </source>
</evidence>
<dbReference type="InterPro" id="IPR041577">
    <property type="entry name" value="RT_RNaseH_2"/>
</dbReference>
<evidence type="ECO:0000313" key="13">
    <source>
        <dbReference type="EMBL" id="WVZ97048.1"/>
    </source>
</evidence>
<dbReference type="Pfam" id="PF17919">
    <property type="entry name" value="RT_RNaseH_2"/>
    <property type="match status" value="1"/>
</dbReference>
<dbReference type="InterPro" id="IPR036397">
    <property type="entry name" value="RNaseH_sf"/>
</dbReference>
<dbReference type="Proteomes" id="UP001341281">
    <property type="component" value="Chromosome 10"/>
</dbReference>
<dbReference type="InterPro" id="IPR056924">
    <property type="entry name" value="SH3_Tf2-1"/>
</dbReference>
<dbReference type="GO" id="GO:0046872">
    <property type="term" value="F:metal ion binding"/>
    <property type="evidence" value="ECO:0007669"/>
    <property type="project" value="UniProtKB-KW"/>
</dbReference>
<keyword evidence="2" id="KW-0479">Metal-binding</keyword>
<dbReference type="EMBL" id="CP144754">
    <property type="protein sequence ID" value="WVZ97048.1"/>
    <property type="molecule type" value="Genomic_DNA"/>
</dbReference>
<proteinExistence type="predicted"/>
<dbReference type="InterPro" id="IPR043128">
    <property type="entry name" value="Rev_trsase/Diguanyl_cyclase"/>
</dbReference>
<protein>
    <recommendedName>
        <fullName evidence="12">Integrase catalytic domain-containing protein</fullName>
    </recommendedName>
</protein>
<dbReference type="Gene3D" id="3.30.420.10">
    <property type="entry name" value="Ribonuclease H-like superfamily/Ribonuclease H"/>
    <property type="match status" value="1"/>
</dbReference>
<keyword evidence="4" id="KW-0378">Hydrolase</keyword>
<keyword evidence="3" id="KW-0064">Aspartyl protease</keyword>
<dbReference type="Gene3D" id="1.10.340.70">
    <property type="match status" value="1"/>
</dbReference>
<dbReference type="Pfam" id="PF00078">
    <property type="entry name" value="RVT_1"/>
    <property type="match status" value="1"/>
</dbReference>
<evidence type="ECO:0000256" key="2">
    <source>
        <dbReference type="ARBA" id="ARBA00022723"/>
    </source>
</evidence>
<dbReference type="PROSITE" id="PS50994">
    <property type="entry name" value="INTEGRASE"/>
    <property type="match status" value="1"/>
</dbReference>
<dbReference type="AlphaFoldDB" id="A0AAQ3XFI8"/>
<keyword evidence="8" id="KW-0239">DNA-directed DNA polymerase</keyword>
<dbReference type="GO" id="GO:0006508">
    <property type="term" value="P:proteolysis"/>
    <property type="evidence" value="ECO:0007669"/>
    <property type="project" value="UniProtKB-KW"/>
</dbReference>
<keyword evidence="6" id="KW-0229">DNA integration</keyword>